<dbReference type="PANTHER" id="PTHR32332:SF20">
    <property type="entry name" value="2-NITROPROPANE DIOXYGENASE-LIKE PROTEIN"/>
    <property type="match status" value="1"/>
</dbReference>
<accession>A0ABV5AMG6</accession>
<dbReference type="EMBL" id="JBHHMI010000001">
    <property type="protein sequence ID" value="MFB5265363.1"/>
    <property type="molecule type" value="Genomic_DNA"/>
</dbReference>
<protein>
    <submittedName>
        <fullName evidence="2">PfaD family polyunsaturated fatty acid/polyketide biosynthesis protein</fullName>
    </submittedName>
</protein>
<dbReference type="InterPro" id="IPR049489">
    <property type="entry name" value="FabD-like_helical_ins"/>
</dbReference>
<evidence type="ECO:0000313" key="3">
    <source>
        <dbReference type="Proteomes" id="UP001580346"/>
    </source>
</evidence>
<dbReference type="Gene3D" id="3.20.20.70">
    <property type="entry name" value="Aldolase class I"/>
    <property type="match status" value="2"/>
</dbReference>
<dbReference type="Pfam" id="PF21607">
    <property type="entry name" value="FabD_helical_ins"/>
    <property type="match status" value="1"/>
</dbReference>
<proteinExistence type="predicted"/>
<dbReference type="SUPFAM" id="SSF51412">
    <property type="entry name" value="Inosine monophosphate dehydrogenase (IMPDH)"/>
    <property type="match status" value="1"/>
</dbReference>
<dbReference type="InterPro" id="IPR014179">
    <property type="entry name" value="PfaD-like_TIM-barrel"/>
</dbReference>
<dbReference type="PANTHER" id="PTHR32332">
    <property type="entry name" value="2-NITROPROPANE DIOXYGENASE"/>
    <property type="match status" value="1"/>
</dbReference>
<dbReference type="Proteomes" id="UP001580346">
    <property type="component" value="Unassembled WGS sequence"/>
</dbReference>
<organism evidence="2 3">
    <name type="scientific">Paenibacillus enshidis</name>
    <dbReference type="NCBI Taxonomy" id="1458439"/>
    <lineage>
        <taxon>Bacteria</taxon>
        <taxon>Bacillati</taxon>
        <taxon>Bacillota</taxon>
        <taxon>Bacilli</taxon>
        <taxon>Bacillales</taxon>
        <taxon>Paenibacillaceae</taxon>
        <taxon>Paenibacillus</taxon>
    </lineage>
</organism>
<feature type="domain" description="[Acyl-carrier-protein] S-malonyltransferase-like inserted helical" evidence="1">
    <location>
        <begin position="413"/>
        <end position="492"/>
    </location>
</feature>
<dbReference type="InterPro" id="IPR013785">
    <property type="entry name" value="Aldolase_TIM"/>
</dbReference>
<dbReference type="NCBIfam" id="TIGR02814">
    <property type="entry name" value="pfaD_fam"/>
    <property type="match status" value="1"/>
</dbReference>
<sequence length="561" mass="61293">MSKWKAKERGERMEQQSAGVWNADGVIGGWQSGGESPHFDTEGIKSSISRIREPIHIVSGGPNGSRGLAFGGTIHHSSQMAQQGNYPLLSSLPAIYPEWLGDRSFLQTHGLRFPYVIGEMANGIATTAMVIAAAKAGMLGFFGSAGLSPQRVAQAIDELKAGLEPLGLPWGVNLIHSPSETDREETNVDLYLERGVTRMSASAFMSLTPSIVRYACSGLYLDENGRIVRQNHVFAKISRPEIAKLFMSPAPEDMLLNLVRSGKLTAGEARLASRIPLSEDITVESDSGGHTDNRPLGSLFSTITALRDELTALYRYDRPIRVGAAGGIGTPAAAAAAFALGAAYIVTGTINQASLESGLSDAGKQMLAKADLADVTMAPSADMFEMGVKVQVLKRGTMFSVRAHRLFEVYRQFDSLDSIPMDQRAKLEKEIFQDSLEHIWDETERFFQNRDPQQLVRAKKDAKHRMALVFRWYLGNASRWAIQGTAERRLDYQIWCGPAIGAFNAWTAGSFLEHPANRSVVQIALNIMEGAAVITRVHQLRTYGVAVVPEAFKISPRPMSV</sequence>
<keyword evidence="3" id="KW-1185">Reference proteome</keyword>
<dbReference type="Pfam" id="PF03060">
    <property type="entry name" value="NMO"/>
    <property type="match status" value="1"/>
</dbReference>
<comment type="caution">
    <text evidence="2">The sequence shown here is derived from an EMBL/GenBank/DDBJ whole genome shotgun (WGS) entry which is preliminary data.</text>
</comment>
<evidence type="ECO:0000313" key="2">
    <source>
        <dbReference type="EMBL" id="MFB5265363.1"/>
    </source>
</evidence>
<evidence type="ECO:0000259" key="1">
    <source>
        <dbReference type="Pfam" id="PF21607"/>
    </source>
</evidence>
<gene>
    <name evidence="2" type="ORF">ACE41H_00980</name>
</gene>
<reference evidence="2 3" key="1">
    <citation type="submission" date="2024-09" db="EMBL/GenBank/DDBJ databases">
        <title>Paenibacillus zeirhizospherea sp. nov., isolated from surface of the maize (Zea mays) roots in a horticulture field, Hungary.</title>
        <authorList>
            <person name="Marton D."/>
            <person name="Farkas M."/>
            <person name="Bedics A."/>
            <person name="Toth E."/>
            <person name="Tancsics A."/>
            <person name="Boka K."/>
            <person name="Maroti G."/>
            <person name="Kriszt B."/>
            <person name="Cserhati M."/>
        </authorList>
    </citation>
    <scope>NUCLEOTIDE SEQUENCE [LARGE SCALE GENOMIC DNA]</scope>
    <source>
        <strain evidence="2 3">KCTC 33519</strain>
    </source>
</reference>
<name>A0ABV5AMG6_9BACL</name>
<dbReference type="RefSeq" id="WP_375352646.1">
    <property type="nucleotide sequence ID" value="NZ_JBHHMI010000001.1"/>
</dbReference>